<proteinExistence type="inferred from homology"/>
<dbReference type="Gene3D" id="2.40.30.170">
    <property type="match status" value="1"/>
</dbReference>
<dbReference type="Pfam" id="PF25963">
    <property type="entry name" value="Beta-barrel_AAEA"/>
    <property type="match status" value="1"/>
</dbReference>
<feature type="domain" description="p-hydroxybenzoic acid efflux pump subunit AaeA-like beta-barrel" evidence="8">
    <location>
        <begin position="219"/>
        <end position="314"/>
    </location>
</feature>
<dbReference type="Pfam" id="PF25917">
    <property type="entry name" value="BSH_RND"/>
    <property type="match status" value="1"/>
</dbReference>
<evidence type="ECO:0000256" key="5">
    <source>
        <dbReference type="ARBA" id="ARBA00023136"/>
    </source>
</evidence>
<keyword evidence="5 6" id="KW-0472">Membrane</keyword>
<dbReference type="Proteomes" id="UP000050455">
    <property type="component" value="Unassembled WGS sequence"/>
</dbReference>
<feature type="domain" description="Multidrug resistance protein MdtA-like barrel-sandwich hybrid" evidence="7">
    <location>
        <begin position="77"/>
        <end position="216"/>
    </location>
</feature>
<evidence type="ECO:0000256" key="3">
    <source>
        <dbReference type="ARBA" id="ARBA00022989"/>
    </source>
</evidence>
<comment type="caution">
    <text evidence="9">The sequence shown here is derived from an EMBL/GenBank/DDBJ whole genome shotgun (WGS) entry which is preliminary data.</text>
</comment>
<dbReference type="InterPro" id="IPR058625">
    <property type="entry name" value="MdtA-like_BSH"/>
</dbReference>
<dbReference type="InterPro" id="IPR050393">
    <property type="entry name" value="MFP_Efflux_Pump"/>
</dbReference>
<dbReference type="AlphaFoldDB" id="A0A0P9U2K0"/>
<keyword evidence="4" id="KW-0175">Coiled coil</keyword>
<dbReference type="InterPro" id="IPR006143">
    <property type="entry name" value="RND_pump_MFP"/>
</dbReference>
<dbReference type="InterPro" id="IPR058634">
    <property type="entry name" value="AaeA-lik-b-barrel"/>
</dbReference>
<dbReference type="EMBL" id="LJQT01000429">
    <property type="protein sequence ID" value="KPX81419.1"/>
    <property type="molecule type" value="Genomic_DNA"/>
</dbReference>
<keyword evidence="10" id="KW-1185">Reference proteome</keyword>
<gene>
    <name evidence="9" type="ORF">ALO64_04776</name>
</gene>
<evidence type="ECO:0000256" key="4">
    <source>
        <dbReference type="ARBA" id="ARBA00023054"/>
    </source>
</evidence>
<evidence type="ECO:0000256" key="6">
    <source>
        <dbReference type="SAM" id="Phobius"/>
    </source>
</evidence>
<evidence type="ECO:0000256" key="2">
    <source>
        <dbReference type="ARBA" id="ARBA00022692"/>
    </source>
</evidence>
<name>A0A0P9U2K0_9PSED</name>
<dbReference type="GO" id="GO:0016020">
    <property type="term" value="C:membrane"/>
    <property type="evidence" value="ECO:0007669"/>
    <property type="project" value="InterPro"/>
</dbReference>
<reference evidence="9 10" key="1">
    <citation type="submission" date="2015-09" db="EMBL/GenBank/DDBJ databases">
        <title>Genome announcement of multiple Pseudomonas syringae strains.</title>
        <authorList>
            <person name="Thakur S."/>
            <person name="Wang P.W."/>
            <person name="Gong Y."/>
            <person name="Weir B.S."/>
            <person name="Guttman D.S."/>
        </authorList>
    </citation>
    <scope>NUCLEOTIDE SEQUENCE [LARGE SCALE GENOMIC DNA]</scope>
    <source>
        <strain evidence="9 10">ICMP6289</strain>
    </source>
</reference>
<dbReference type="PANTHER" id="PTHR30367:SF12">
    <property type="entry name" value="P-HYDROXYBENZOIC ACID EFFLUX PUMP SUBUNIT AAEA"/>
    <property type="match status" value="1"/>
</dbReference>
<comment type="similarity">
    <text evidence="1">Belongs to the membrane fusion protein (MFP) (TC 8.A.1) family.</text>
</comment>
<keyword evidence="2 6" id="KW-0812">Transmembrane</keyword>
<evidence type="ECO:0000313" key="10">
    <source>
        <dbReference type="Proteomes" id="UP000050455"/>
    </source>
</evidence>
<dbReference type="GO" id="GO:0022857">
    <property type="term" value="F:transmembrane transporter activity"/>
    <property type="evidence" value="ECO:0007669"/>
    <property type="project" value="InterPro"/>
</dbReference>
<evidence type="ECO:0000256" key="1">
    <source>
        <dbReference type="ARBA" id="ARBA00009477"/>
    </source>
</evidence>
<sequence length="319" mass="35441">MAPGVTASGPVYLHLRRSGAAPLSLTPESRNIRMKKFYSLLATLLVLAIALWVGRTLWVDYMDTPWTRDGRVRADIMNVAADVSGTVVDVPVHDNQRVKRGDLLMQIDPEHYRIAVKQAQALLASRKATWEMRKLNAKRRADMDELVISAENRDDASNVATSALADYQLAQAQLEAAELNLSRTRVLAAVDGYVTNLNVHRGDYARIGEAKMAVVDMNSFWVYGFFEETKLPHLNVGDPADMQLMSGEVLKGHVESIARGIYDRDNPQSRELIADVNPTFNWVRLAQRVPVRIHLDAVPESVLLAAGMTCTVIVRPLDG</sequence>
<protein>
    <submittedName>
        <fullName evidence="9">HlyD family secretion protein</fullName>
    </submittedName>
</protein>
<accession>A0A0P9U2K0</accession>
<organism evidence="9 10">
    <name type="scientific">Pseudomonas meliae</name>
    <dbReference type="NCBI Taxonomy" id="86176"/>
    <lineage>
        <taxon>Bacteria</taxon>
        <taxon>Pseudomonadati</taxon>
        <taxon>Pseudomonadota</taxon>
        <taxon>Gammaproteobacteria</taxon>
        <taxon>Pseudomonadales</taxon>
        <taxon>Pseudomonadaceae</taxon>
        <taxon>Pseudomonas</taxon>
    </lineage>
</organism>
<dbReference type="SUPFAM" id="SSF111369">
    <property type="entry name" value="HlyD-like secretion proteins"/>
    <property type="match status" value="1"/>
</dbReference>
<feature type="transmembrane region" description="Helical" evidence="6">
    <location>
        <begin position="37"/>
        <end position="58"/>
    </location>
</feature>
<dbReference type="PATRIC" id="fig|86176.4.peg.635"/>
<keyword evidence="3 6" id="KW-1133">Transmembrane helix</keyword>
<dbReference type="PANTHER" id="PTHR30367">
    <property type="entry name" value="P-HYDROXYBENZOIC ACID EFFLUX PUMP SUBUNIT AAEA-RELATED"/>
    <property type="match status" value="1"/>
</dbReference>
<evidence type="ECO:0000259" key="7">
    <source>
        <dbReference type="Pfam" id="PF25917"/>
    </source>
</evidence>
<evidence type="ECO:0000313" key="9">
    <source>
        <dbReference type="EMBL" id="KPX81419.1"/>
    </source>
</evidence>
<evidence type="ECO:0000259" key="8">
    <source>
        <dbReference type="Pfam" id="PF25963"/>
    </source>
</evidence>
<dbReference type="Gene3D" id="2.40.50.100">
    <property type="match status" value="1"/>
</dbReference>
<dbReference type="NCBIfam" id="TIGR01730">
    <property type="entry name" value="RND_mfp"/>
    <property type="match status" value="1"/>
</dbReference>